<dbReference type="InterPro" id="IPR000528">
    <property type="entry name" value="Plant_nsLTP"/>
</dbReference>
<organism evidence="7 8">
    <name type="scientific">Cannabis sativa</name>
    <name type="common">Hemp</name>
    <name type="synonym">Marijuana</name>
    <dbReference type="NCBI Taxonomy" id="3483"/>
    <lineage>
        <taxon>Eukaryota</taxon>
        <taxon>Viridiplantae</taxon>
        <taxon>Streptophyta</taxon>
        <taxon>Embryophyta</taxon>
        <taxon>Tracheophyta</taxon>
        <taxon>Spermatophyta</taxon>
        <taxon>Magnoliopsida</taxon>
        <taxon>eudicotyledons</taxon>
        <taxon>Gunneridae</taxon>
        <taxon>Pentapetalae</taxon>
        <taxon>rosids</taxon>
        <taxon>fabids</taxon>
        <taxon>Rosales</taxon>
        <taxon>Cannabaceae</taxon>
        <taxon>Cannabis</taxon>
    </lineage>
</organism>
<dbReference type="CDD" id="cd01960">
    <property type="entry name" value="nsLTP1"/>
    <property type="match status" value="1"/>
</dbReference>
<dbReference type="PRINTS" id="PR00382">
    <property type="entry name" value="LIPIDTRNSFER"/>
</dbReference>
<evidence type="ECO:0000256" key="2">
    <source>
        <dbReference type="ARBA" id="ARBA00009748"/>
    </source>
</evidence>
<evidence type="ECO:0000256" key="3">
    <source>
        <dbReference type="ARBA" id="ARBA00022448"/>
    </source>
</evidence>
<dbReference type="GO" id="GO:0006869">
    <property type="term" value="P:lipid transport"/>
    <property type="evidence" value="ECO:0007669"/>
    <property type="project" value="InterPro"/>
</dbReference>
<evidence type="ECO:0000256" key="5">
    <source>
        <dbReference type="ARBA" id="ARBA00023157"/>
    </source>
</evidence>
<dbReference type="Proteomes" id="UP000596661">
    <property type="component" value="Unassembled WGS sequence"/>
</dbReference>
<evidence type="ECO:0000313" key="8">
    <source>
        <dbReference type="Proteomes" id="UP000596661"/>
    </source>
</evidence>
<comment type="similarity">
    <text evidence="2">Belongs to the plant LTP family.</text>
</comment>
<evidence type="ECO:0000256" key="1">
    <source>
        <dbReference type="ARBA" id="ARBA00003211"/>
    </source>
</evidence>
<evidence type="ECO:0000256" key="4">
    <source>
        <dbReference type="ARBA" id="ARBA00023121"/>
    </source>
</evidence>
<evidence type="ECO:0000313" key="7">
    <source>
        <dbReference type="EnsemblPlants" id="cds.evm.model.10.1188"/>
    </source>
</evidence>
<dbReference type="SUPFAM" id="SSF56219">
    <property type="entry name" value="DNase I-like"/>
    <property type="match status" value="1"/>
</dbReference>
<dbReference type="InterPro" id="IPR036691">
    <property type="entry name" value="Endo/exonu/phosph_ase_sf"/>
</dbReference>
<dbReference type="EMBL" id="UZAU01000818">
    <property type="status" value="NOT_ANNOTATED_CDS"/>
    <property type="molecule type" value="Genomic_DNA"/>
</dbReference>
<evidence type="ECO:0000259" key="6">
    <source>
        <dbReference type="Pfam" id="PF00234"/>
    </source>
</evidence>
<dbReference type="InterPro" id="IPR016140">
    <property type="entry name" value="Bifunc_inhib/LTP/seed_store"/>
</dbReference>
<keyword evidence="8" id="KW-1185">Reference proteome</keyword>
<dbReference type="AlphaFoldDB" id="A0A803QIT2"/>
<dbReference type="GO" id="GO:0008289">
    <property type="term" value="F:lipid binding"/>
    <property type="evidence" value="ECO:0007669"/>
    <property type="project" value="UniProtKB-KW"/>
</dbReference>
<dbReference type="Gramene" id="evm.model.10.1188">
    <property type="protein sequence ID" value="cds.evm.model.10.1188"/>
    <property type="gene ID" value="evm.TU.10.1188"/>
</dbReference>
<protein>
    <recommendedName>
        <fullName evidence="6">Bifunctional inhibitor/plant lipid transfer protein/seed storage helical domain-containing protein</fullName>
    </recommendedName>
</protein>
<accession>A0A803QIT2</accession>
<dbReference type="Gene3D" id="1.10.110.10">
    <property type="entry name" value="Plant lipid-transfer and hydrophobic proteins"/>
    <property type="match status" value="1"/>
</dbReference>
<dbReference type="SUPFAM" id="SSF47699">
    <property type="entry name" value="Bifunctional inhibitor/lipid-transfer protein/seed storage 2S albumin"/>
    <property type="match status" value="1"/>
</dbReference>
<sequence>MSYLPGKAEEPLQACCGGVSSIKESTHTKEDRQTAYECVKDVAGKISGLKDDAAQELPSKCKPAKIIVDEGCDDSDLPLIQNEREEPPAAKVFHDPCAILEGGYHDEARSVMKETPKTVSWAKEVETLDFQASTKEVWRDQTVAKLDLDEIESEASLWKNSVVCIVLGANPSFRVFEGFIKRVWGNLGVEKIARMHSGFTLTLDYGMDSARMVKSVPVLVRLNDPGLQYWDKNNISALISTIDKTIMVDKEARNAIEEKSDKLVINKDQLSSLKDDVANWITPKKRGSKQLVVADLKASTSNGYESRFVQVEELFEESQLIHFRVKVVGIVEEIFVTTVYGSNSASERKVIFEKFAGLDQINKPCITLGDFNAMFGFQDRIGGKQVLAKDIEYAQNWLSLGHVEELKCLRGHFTWSKKHEMGERIHSKLDRVFLNEGWLDFFPNTEACIKWDCIFLP</sequence>
<keyword evidence="5" id="KW-1015">Disulfide bond</keyword>
<keyword evidence="3" id="KW-0813">Transport</keyword>
<reference evidence="7" key="1">
    <citation type="submission" date="2021-03" db="UniProtKB">
        <authorList>
            <consortium name="EnsemblPlants"/>
        </authorList>
    </citation>
    <scope>IDENTIFICATION</scope>
</reference>
<feature type="domain" description="Bifunctional inhibitor/plant lipid transfer protein/seed storage helical" evidence="6">
    <location>
        <begin position="2"/>
        <end position="62"/>
    </location>
</feature>
<dbReference type="Gene3D" id="3.60.10.10">
    <property type="entry name" value="Endonuclease/exonuclease/phosphatase"/>
    <property type="match status" value="1"/>
</dbReference>
<comment type="function">
    <text evidence="1">Plant non-specific lipid-transfer proteins transfer phospholipids as well as galactolipids across membranes. May play a role in wax or cutin deposition in the cell walls of expanding epidermal cells and certain secretory tissues.</text>
</comment>
<dbReference type="EnsemblPlants" id="evm.model.10.1188">
    <property type="protein sequence ID" value="cds.evm.model.10.1188"/>
    <property type="gene ID" value="evm.TU.10.1188"/>
</dbReference>
<dbReference type="Pfam" id="PF00234">
    <property type="entry name" value="Tryp_alpha_amyl"/>
    <property type="match status" value="1"/>
</dbReference>
<keyword evidence="4" id="KW-0446">Lipid-binding</keyword>
<dbReference type="PANTHER" id="PTHR33710:SF81">
    <property type="entry name" value="ENDONUCLEASE_EXONUCLEASE_PHOSPHATASE DOMAIN-CONTAINING PROTEIN"/>
    <property type="match status" value="1"/>
</dbReference>
<dbReference type="PANTHER" id="PTHR33710">
    <property type="entry name" value="BNAC02G09200D PROTEIN"/>
    <property type="match status" value="1"/>
</dbReference>
<name>A0A803QIT2_CANSA</name>
<dbReference type="InterPro" id="IPR036312">
    <property type="entry name" value="Bifun_inhib/LTP/seed_sf"/>
</dbReference>
<proteinExistence type="inferred from homology"/>